<evidence type="ECO:0000256" key="4">
    <source>
        <dbReference type="ARBA" id="ARBA00022776"/>
    </source>
</evidence>
<dbReference type="GO" id="GO:0007091">
    <property type="term" value="P:metaphase/anaphase transition of mitotic cell cycle"/>
    <property type="evidence" value="ECO:0007669"/>
    <property type="project" value="TreeGrafter"/>
</dbReference>
<evidence type="ECO:0000259" key="7">
    <source>
        <dbReference type="Pfam" id="PF18122"/>
    </source>
</evidence>
<keyword evidence="10" id="KW-1185">Reference proteome</keyword>
<keyword evidence="3" id="KW-0677">Repeat</keyword>
<dbReference type="Pfam" id="PF21282">
    <property type="entry name" value="APC1_3rd"/>
    <property type="match status" value="1"/>
</dbReference>
<dbReference type="VEuPathDB" id="FungiDB:BD410DRAFT_741006"/>
<dbReference type="OrthoDB" id="26401at2759"/>
<dbReference type="InterPro" id="IPR041221">
    <property type="entry name" value="APC1_C"/>
</dbReference>
<dbReference type="InterPro" id="IPR011989">
    <property type="entry name" value="ARM-like"/>
</dbReference>
<evidence type="ECO:0000256" key="1">
    <source>
        <dbReference type="ARBA" id="ARBA00010547"/>
    </source>
</evidence>
<dbReference type="Proteomes" id="UP000294933">
    <property type="component" value="Unassembled WGS sequence"/>
</dbReference>
<dbReference type="Gene3D" id="1.25.10.10">
    <property type="entry name" value="Leucine-rich Repeat Variant"/>
    <property type="match status" value="2"/>
</dbReference>
<protein>
    <submittedName>
        <fullName evidence="9">Uncharacterized protein</fullName>
    </submittedName>
</protein>
<dbReference type="PANTHER" id="PTHR12827:SF3">
    <property type="entry name" value="ANAPHASE-PROMOTING COMPLEX SUBUNIT 1"/>
    <property type="match status" value="1"/>
</dbReference>
<dbReference type="InterPro" id="IPR024990">
    <property type="entry name" value="Apc1"/>
</dbReference>
<evidence type="ECO:0000256" key="5">
    <source>
        <dbReference type="ARBA" id="ARBA00023306"/>
    </source>
</evidence>
<feature type="domain" description="Anaphase-promoting complex subunit 1 N-terminal" evidence="6">
    <location>
        <begin position="64"/>
        <end position="217"/>
    </location>
</feature>
<evidence type="ECO:0000313" key="10">
    <source>
        <dbReference type="Proteomes" id="UP000294933"/>
    </source>
</evidence>
<proteinExistence type="inferred from homology"/>
<dbReference type="PANTHER" id="PTHR12827">
    <property type="entry name" value="MEIOTIC CHECKPOINT REGULATOR TSG24 FAMILY MEMBER"/>
    <property type="match status" value="1"/>
</dbReference>
<feature type="domain" description="Anaphase-promoting complex subunit 1 beta-sandwich" evidence="8">
    <location>
        <begin position="1592"/>
        <end position="1674"/>
    </location>
</feature>
<dbReference type="GO" id="GO:0031145">
    <property type="term" value="P:anaphase-promoting complex-dependent catabolic process"/>
    <property type="evidence" value="ECO:0007669"/>
    <property type="project" value="TreeGrafter"/>
</dbReference>
<feature type="domain" description="Anaphase-promoting complex subunit 1 C-terminal" evidence="7">
    <location>
        <begin position="1722"/>
        <end position="1895"/>
    </location>
</feature>
<dbReference type="STRING" id="50990.A0A4Y7QI48"/>
<keyword evidence="4" id="KW-0498">Mitosis</keyword>
<name>A0A4Y7QI48_9AGAM</name>
<dbReference type="InterPro" id="IPR049255">
    <property type="entry name" value="Apc1_N"/>
</dbReference>
<gene>
    <name evidence="9" type="ORF">BD410DRAFT_741006</name>
</gene>
<comment type="similarity">
    <text evidence="1">Belongs to the APC1 family.</text>
</comment>
<dbReference type="EMBL" id="ML170160">
    <property type="protein sequence ID" value="TDL26792.1"/>
    <property type="molecule type" value="Genomic_DNA"/>
</dbReference>
<sequence>MEPSKPITIHSLGPSISAGARFFQRINPQPPSDAEPSDLLKSIRAALQGSGTEQNPPFRRCLFPANDDGSGCEEELAWNEHTVVHSAGGVLKRKWSFEEEGQNIQWACVGWLLQPGMVHSGYANSAARYTSDHQADAVSPTEKKNDETFSPFYHAKRVGHKTVELSTMSRGFFVFLRSFGKILLMNGLEHTFALPFIVRQAWPIHPHGVIIQRVLDRAEIEEAEVTGDFTLPTLFTITNPFSEPRAVGVTEGITGGFGFVPPVLKDKKSFNKPLKSLPADQHVLWVSNRQACASDDLMVTIDGDRRTISVWHYVYLAPKDIPVPIGRARARSLNRKRTSLANVLPSDVRHTTVTEDMTNRADRMMPPSPGEELEATQPAEFSRVPGIATSLSKASTLVSMGSIVSIGSQWVGSGSSLPHRVNSLTRNEITAGMDRMVLGRRSEIDGGMPSVDHGRMNSAYWVEKMFTYQLDDTDSKAWKRITFSVFDYRYDGKEERSYLAICLPGSERLFLWTIAQKEDTKTLKAEPAGNMPAVAAVSIKSMRENAWDLLLVKPGNELALLTHGLNEVPLESASYDCGEADGRTNDGMMMAVDTDGDRSMASVIDRAKIVSLMDAVHSCATVVFEDGSTSRISVNLVPLDVLTKRCLASLATSIPKMDFFQLHKRFLELWDARDRSSCDNVEFECFVEAFHDVFQMRIDHAFTHTTASSSTTWGSLGSSKSHQRLYQDTALSRLKLPEGSESLSATSVSPVPHKALRFALISFHTLGEDLRILVHRQQDLRRLAPLICRIARIVRPEWADYWKRLCPDACSGWIAWSPHIDEIQKIPAVPVDYTAKLYAKIHNTDAPVTSVPDFNRIDRADGVSFAYGRSDPFIHLHEMHEIYKQLSDTSLKDARRRAEAAILQMVKSGRSSDFLNLLPLGLSAPLREAARTCQLCPPPDWPVQAYEFVGRSDLSEGAVVNGDLIFDDGYRSVKDHLNRKTPRRSYQSLFDESHKAAHGDEDGVTGVELNLADFTEIRFGQDRRLQEVARMLRSSHVPSIKMTERPELSEHDLAKEQQNQVLRTAERTLALPIGRAIFTFGSVPVVTREVYAVPKIELSVRLQPQNTVISPEPGKIPPESLHWAEFHNGVAAGLRISPSSGAIDSSWIAFNKPNELTPEHAGFLFGLGLTGHLREMLTWHTFGYLTPKHDLTSIGVLLGLSAANVGTSNRHVTKLLAVHTPALLPTQAVDLNVPLLTQAAGLVGIGLLYMGTKNRRMAEVALHQISRKDLFQPDLSNEHREAYTVAAALSFGMIMLARGSVSTSPADLALLSRLRVLIHGEGPAIPNGKVPKPSFDINLTSPAATVALGLMYLKTERKDVADIITIPDTVLALNQMQPSFLLVRTLARALIMWEAIRPTKEWLYAQIPEPILTTIEGRISTGAPIDDAIELAYYHILSGCCFAIALKYAGTAREEAYMLIIGYHDMFTRIMHTGSLAFDHKIKRQALRDGLNVITLSLNMIMAGTGEINCLRRLRFAHGMYNAPVRYGSHMATHMSLGLLFLGGGRFTLGTSNAAIASMVTAFYPRFPGMSSDNKGHLQALRHLWVLAVEPRCLIARDVDTKEVVYLPMKIKVKEGPETAATQFISPSLIPGLERLLSIKVDTPRYWPFFLDIANNARHRECLLRSQTLYVKRRTAFLSYLEDPKGSRSLFVRSGNSTGDAATLDFPQLSDAKAHPAGDLQHFITSYSNDMLFVAFADRLCREDGATHDERIFNRFCHAALLDCIIQDKPQILSTHLQLYRIRNPPVPPNERTPGFPLQLQDVRFLADFYGRVYDRRFSGRGDTQVTYRPPLLRESTLAASLRSVDSRLQAAMGNDPAIRSAVQTYARSGDIHNIPDHPELERYLGWYLLRHGVPPPSILSILRRLAVKAHADCTVSPPPMGIAGGAAESSTFLDQAVKTVLHSTGSQMAMPAQIQGWSVQSLDDVLDAWKGQERDS</sequence>
<dbReference type="InterPro" id="IPR048971">
    <property type="entry name" value="Apc1_3rd"/>
</dbReference>
<keyword evidence="2" id="KW-0132">Cell division</keyword>
<dbReference type="Pfam" id="PF12859">
    <property type="entry name" value="ANAPC1"/>
    <property type="match status" value="1"/>
</dbReference>
<accession>A0A4Y7QI48</accession>
<reference evidence="9 10" key="1">
    <citation type="submission" date="2018-06" db="EMBL/GenBank/DDBJ databases">
        <title>A transcriptomic atlas of mushroom development highlights an independent origin of complex multicellularity.</title>
        <authorList>
            <consortium name="DOE Joint Genome Institute"/>
            <person name="Krizsan K."/>
            <person name="Almasi E."/>
            <person name="Merenyi Z."/>
            <person name="Sahu N."/>
            <person name="Viragh M."/>
            <person name="Koszo T."/>
            <person name="Mondo S."/>
            <person name="Kiss B."/>
            <person name="Balint B."/>
            <person name="Kues U."/>
            <person name="Barry K."/>
            <person name="Hegedus J.C."/>
            <person name="Henrissat B."/>
            <person name="Johnson J."/>
            <person name="Lipzen A."/>
            <person name="Ohm R."/>
            <person name="Nagy I."/>
            <person name="Pangilinan J."/>
            <person name="Yan J."/>
            <person name="Xiong Y."/>
            <person name="Grigoriev I.V."/>
            <person name="Hibbett D.S."/>
            <person name="Nagy L.G."/>
        </authorList>
    </citation>
    <scope>NUCLEOTIDE SEQUENCE [LARGE SCALE GENOMIC DNA]</scope>
    <source>
        <strain evidence="9 10">SZMC22713</strain>
    </source>
</reference>
<organism evidence="9 10">
    <name type="scientific">Rickenella mellea</name>
    <dbReference type="NCBI Taxonomy" id="50990"/>
    <lineage>
        <taxon>Eukaryota</taxon>
        <taxon>Fungi</taxon>
        <taxon>Dikarya</taxon>
        <taxon>Basidiomycota</taxon>
        <taxon>Agaricomycotina</taxon>
        <taxon>Agaricomycetes</taxon>
        <taxon>Hymenochaetales</taxon>
        <taxon>Rickenellaceae</taxon>
        <taxon>Rickenella</taxon>
    </lineage>
</organism>
<evidence type="ECO:0000313" key="9">
    <source>
        <dbReference type="EMBL" id="TDL26792.1"/>
    </source>
</evidence>
<dbReference type="GO" id="GO:0005680">
    <property type="term" value="C:anaphase-promoting complex"/>
    <property type="evidence" value="ECO:0007669"/>
    <property type="project" value="InterPro"/>
</dbReference>
<dbReference type="GO" id="GO:0070979">
    <property type="term" value="P:protein K11-linked ubiquitination"/>
    <property type="evidence" value="ECO:0007669"/>
    <property type="project" value="TreeGrafter"/>
</dbReference>
<evidence type="ECO:0000256" key="2">
    <source>
        <dbReference type="ARBA" id="ARBA00022618"/>
    </source>
</evidence>
<dbReference type="Pfam" id="PF18122">
    <property type="entry name" value="APC1_C"/>
    <property type="match status" value="1"/>
</dbReference>
<evidence type="ECO:0000259" key="8">
    <source>
        <dbReference type="Pfam" id="PF21282"/>
    </source>
</evidence>
<evidence type="ECO:0000259" key="6">
    <source>
        <dbReference type="Pfam" id="PF12859"/>
    </source>
</evidence>
<dbReference type="GO" id="GO:0060090">
    <property type="term" value="F:molecular adaptor activity"/>
    <property type="evidence" value="ECO:0007669"/>
    <property type="project" value="TreeGrafter"/>
</dbReference>
<dbReference type="GO" id="GO:0051301">
    <property type="term" value="P:cell division"/>
    <property type="evidence" value="ECO:0007669"/>
    <property type="project" value="UniProtKB-KW"/>
</dbReference>
<keyword evidence="5" id="KW-0131">Cell cycle</keyword>
<evidence type="ECO:0000256" key="3">
    <source>
        <dbReference type="ARBA" id="ARBA00022737"/>
    </source>
</evidence>